<evidence type="ECO:0000313" key="2">
    <source>
        <dbReference type="Proteomes" id="UP001155220"/>
    </source>
</evidence>
<evidence type="ECO:0000313" key="1">
    <source>
        <dbReference type="EMBL" id="MCP3053678.1"/>
    </source>
</evidence>
<dbReference type="EMBL" id="JALHBS010000004">
    <property type="protein sequence ID" value="MCP3053678.1"/>
    <property type="molecule type" value="Genomic_DNA"/>
</dbReference>
<dbReference type="Pfam" id="PF09957">
    <property type="entry name" value="VapB_antitoxin"/>
    <property type="match status" value="1"/>
</dbReference>
<dbReference type="AlphaFoldDB" id="A0A9X2KCR7"/>
<dbReference type="Proteomes" id="UP001155220">
    <property type="component" value="Unassembled WGS sequence"/>
</dbReference>
<comment type="caution">
    <text evidence="1">The sequence shown here is derived from an EMBL/GenBank/DDBJ whole genome shotgun (WGS) entry which is preliminary data.</text>
</comment>
<gene>
    <name evidence="1" type="ORF">MJ956_00765</name>
</gene>
<dbReference type="RefSeq" id="WP_253962577.1">
    <property type="nucleotide sequence ID" value="NZ_JALHBS010000004.1"/>
</dbReference>
<accession>A0A9X2KCR7</accession>
<organism evidence="1 2">
    <name type="scientific">Aurantimonas marianensis</name>
    <dbReference type="NCBI Taxonomy" id="2920428"/>
    <lineage>
        <taxon>Bacteria</taxon>
        <taxon>Pseudomonadati</taxon>
        <taxon>Pseudomonadota</taxon>
        <taxon>Alphaproteobacteria</taxon>
        <taxon>Hyphomicrobiales</taxon>
        <taxon>Aurantimonadaceae</taxon>
        <taxon>Aurantimonas</taxon>
    </lineage>
</organism>
<keyword evidence="2" id="KW-1185">Reference proteome</keyword>
<name>A0A9X2KCR7_9HYPH</name>
<proteinExistence type="predicted"/>
<protein>
    <submittedName>
        <fullName evidence="1">Type II toxin-antitoxin system VapB family antitoxin</fullName>
    </submittedName>
</protein>
<reference evidence="1" key="1">
    <citation type="submission" date="2022-03" db="EMBL/GenBank/DDBJ databases">
        <title>Aurantimonas Liuensis sp. Nov., isolated from the hadal seawater of the Mariana Trench.</title>
        <authorList>
            <person name="Liu R."/>
        </authorList>
    </citation>
    <scope>NUCLEOTIDE SEQUENCE</scope>
    <source>
        <strain evidence="1">LRZ36</strain>
    </source>
</reference>
<sequence>MRTTIALDDDLVAKAQDFTGLKEKSALVREALKALIERESARQLARLGGSEPDLIIAPRRRIPPE</sequence>
<dbReference type="InterPro" id="IPR019239">
    <property type="entry name" value="VapB_antitoxin"/>
</dbReference>